<name>A0ABD0M379_9CAEN</name>
<evidence type="ECO:0000313" key="2">
    <source>
        <dbReference type="Proteomes" id="UP001519460"/>
    </source>
</evidence>
<proteinExistence type="predicted"/>
<keyword evidence="2" id="KW-1185">Reference proteome</keyword>
<organism evidence="1 2">
    <name type="scientific">Batillaria attramentaria</name>
    <dbReference type="NCBI Taxonomy" id="370345"/>
    <lineage>
        <taxon>Eukaryota</taxon>
        <taxon>Metazoa</taxon>
        <taxon>Spiralia</taxon>
        <taxon>Lophotrochozoa</taxon>
        <taxon>Mollusca</taxon>
        <taxon>Gastropoda</taxon>
        <taxon>Caenogastropoda</taxon>
        <taxon>Sorbeoconcha</taxon>
        <taxon>Cerithioidea</taxon>
        <taxon>Batillariidae</taxon>
        <taxon>Batillaria</taxon>
    </lineage>
</organism>
<dbReference type="AlphaFoldDB" id="A0ABD0M379"/>
<comment type="caution">
    <text evidence="1">The sequence shown here is derived from an EMBL/GenBank/DDBJ whole genome shotgun (WGS) entry which is preliminary data.</text>
</comment>
<gene>
    <name evidence="1" type="ORF">BaRGS_00002457</name>
</gene>
<protein>
    <submittedName>
        <fullName evidence="1">Uncharacterized protein</fullName>
    </submittedName>
</protein>
<evidence type="ECO:0000313" key="1">
    <source>
        <dbReference type="EMBL" id="KAK7506345.1"/>
    </source>
</evidence>
<dbReference type="Proteomes" id="UP001519460">
    <property type="component" value="Unassembled WGS sequence"/>
</dbReference>
<dbReference type="EMBL" id="JACVVK020000007">
    <property type="protein sequence ID" value="KAK7506345.1"/>
    <property type="molecule type" value="Genomic_DNA"/>
</dbReference>
<sequence>MKGWKEGGKVKEGWKEGGKVKEGVGGKWWRRKVTECSIDQISHYFLGLCGMLIMARGYQPAVAESTAREASAKNAQFGTSEVQHSLATLGGCCSEPFTSAWPRL</sequence>
<accession>A0ABD0M379</accession>
<reference evidence="1 2" key="1">
    <citation type="journal article" date="2023" name="Sci. Data">
        <title>Genome assembly of the Korean intertidal mud-creeper Batillaria attramentaria.</title>
        <authorList>
            <person name="Patra A.K."/>
            <person name="Ho P.T."/>
            <person name="Jun S."/>
            <person name="Lee S.J."/>
            <person name="Kim Y."/>
            <person name="Won Y.J."/>
        </authorList>
    </citation>
    <scope>NUCLEOTIDE SEQUENCE [LARGE SCALE GENOMIC DNA]</scope>
    <source>
        <strain evidence="1">Wonlab-2016</strain>
    </source>
</reference>